<evidence type="ECO:0000313" key="15">
    <source>
        <dbReference type="Proteomes" id="UP000239210"/>
    </source>
</evidence>
<evidence type="ECO:0000256" key="9">
    <source>
        <dbReference type="SAM" id="Coils"/>
    </source>
</evidence>
<dbReference type="PANTHER" id="PTHR24421">
    <property type="entry name" value="NITRATE/NITRITE SENSOR PROTEIN NARX-RELATED"/>
    <property type="match status" value="1"/>
</dbReference>
<name>A0A2T0TX75_9ACTN</name>
<feature type="transmembrane region" description="Helical" evidence="11">
    <location>
        <begin position="127"/>
        <end position="148"/>
    </location>
</feature>
<feature type="transmembrane region" description="Helical" evidence="11">
    <location>
        <begin position="176"/>
        <end position="195"/>
    </location>
</feature>
<dbReference type="PANTHER" id="PTHR24421:SF10">
    <property type="entry name" value="NITRATE_NITRITE SENSOR PROTEIN NARQ"/>
    <property type="match status" value="1"/>
</dbReference>
<feature type="transmembrane region" description="Helical" evidence="11">
    <location>
        <begin position="38"/>
        <end position="60"/>
    </location>
</feature>
<evidence type="ECO:0000259" key="12">
    <source>
        <dbReference type="Pfam" id="PF02518"/>
    </source>
</evidence>
<dbReference type="Pfam" id="PF07730">
    <property type="entry name" value="HisKA_3"/>
    <property type="match status" value="1"/>
</dbReference>
<dbReference type="AlphaFoldDB" id="A0A2T0TX75"/>
<feature type="transmembrane region" description="Helical" evidence="11">
    <location>
        <begin position="207"/>
        <end position="228"/>
    </location>
</feature>
<evidence type="ECO:0000256" key="7">
    <source>
        <dbReference type="ARBA" id="ARBA00022840"/>
    </source>
</evidence>
<sequence length="612" mass="62831">MRPPGRRGRAAVAAAGLAAGAGAGVALLWGGYDVPAALAAPTLVLNLAVGWSFIGIGLLAWSRHPDNRTGPLMVVLGFAVLGRFAVAVASDVGFAVGVLLGSLYLSVFVHLLVTFPTGRAGTRLQRGTVVAGYLLATPLDAVFLLLGATRGAPAGLPPNGLVIVPATAGSPDPVDVVVQVVVLALCGAVLAIVWGRWRRAGTAERRAIGPGLLGGVLVVLALMAQRSAFVVGIHPDVRVVFTWAARVVLVVWPLALLFGLVRSRLDRSAVSRMIVELGAGPPGSERLREVLVATLHDPTVQVAYWLSERGRFVDAAGDPVPVEPPGPGRAVTYLERAGSRIAALTHDAALAGEPELVEAVAAGAGMALENERLHAEVRARLREVQASRARIVESADAARRRVERDLHDGAQQRLVNVALLLRMAQGRLSSRALDEVDALLRETADELAGALEELRELARGIYPALLTDCGLGPALTALAERSSVPAVVTAAPPGRLPAALEHAAYFVVSEGLANAAKHSAAGEVRIDVRVADGVLVVEIADDGVGGANLDGGGLRGLVDRLAAAGGRLRLTSPAGGGTRLIAELPIGATGAGAPAPLPRAAADPTRAAAAAT</sequence>
<dbReference type="Gene3D" id="1.20.5.1930">
    <property type="match status" value="1"/>
</dbReference>
<keyword evidence="4" id="KW-0808">Transferase</keyword>
<evidence type="ECO:0000256" key="6">
    <source>
        <dbReference type="ARBA" id="ARBA00022777"/>
    </source>
</evidence>
<feature type="transmembrane region" description="Helical" evidence="11">
    <location>
        <begin position="12"/>
        <end position="32"/>
    </location>
</feature>
<evidence type="ECO:0000256" key="3">
    <source>
        <dbReference type="ARBA" id="ARBA00022553"/>
    </source>
</evidence>
<accession>A0A2T0TX75</accession>
<dbReference type="OrthoDB" id="5241729at2"/>
<keyword evidence="7" id="KW-0067">ATP-binding</keyword>
<keyword evidence="8" id="KW-0902">Two-component regulatory system</keyword>
<dbReference type="GO" id="GO:0000155">
    <property type="term" value="F:phosphorelay sensor kinase activity"/>
    <property type="evidence" value="ECO:0007669"/>
    <property type="project" value="InterPro"/>
</dbReference>
<evidence type="ECO:0000256" key="8">
    <source>
        <dbReference type="ARBA" id="ARBA00023012"/>
    </source>
</evidence>
<keyword evidence="11" id="KW-0812">Transmembrane</keyword>
<reference evidence="14 15" key="1">
    <citation type="submission" date="2018-03" db="EMBL/GenBank/DDBJ databases">
        <title>Genomic Encyclopedia of Archaeal and Bacterial Type Strains, Phase II (KMG-II): from individual species to whole genera.</title>
        <authorList>
            <person name="Goeker M."/>
        </authorList>
    </citation>
    <scope>NUCLEOTIDE SEQUENCE [LARGE SCALE GENOMIC DNA]</scope>
    <source>
        <strain evidence="14 15">DSM 45416</strain>
    </source>
</reference>
<organism evidence="14 15">
    <name type="scientific">Geodermatophilus tzadiensis</name>
    <dbReference type="NCBI Taxonomy" id="1137988"/>
    <lineage>
        <taxon>Bacteria</taxon>
        <taxon>Bacillati</taxon>
        <taxon>Actinomycetota</taxon>
        <taxon>Actinomycetes</taxon>
        <taxon>Geodermatophilales</taxon>
        <taxon>Geodermatophilaceae</taxon>
        <taxon>Geodermatophilus</taxon>
    </lineage>
</organism>
<dbReference type="InterPro" id="IPR011712">
    <property type="entry name" value="Sig_transdc_His_kin_sub3_dim/P"/>
</dbReference>
<evidence type="ECO:0000313" key="14">
    <source>
        <dbReference type="EMBL" id="PRY50230.1"/>
    </source>
</evidence>
<evidence type="ECO:0000256" key="4">
    <source>
        <dbReference type="ARBA" id="ARBA00022679"/>
    </source>
</evidence>
<keyword evidence="11" id="KW-1133">Transmembrane helix</keyword>
<dbReference type="Gene3D" id="3.30.565.10">
    <property type="entry name" value="Histidine kinase-like ATPase, C-terminal domain"/>
    <property type="match status" value="1"/>
</dbReference>
<feature type="transmembrane region" description="Helical" evidence="11">
    <location>
        <begin position="72"/>
        <end position="89"/>
    </location>
</feature>
<dbReference type="InterPro" id="IPR036890">
    <property type="entry name" value="HATPase_C_sf"/>
</dbReference>
<evidence type="ECO:0000256" key="1">
    <source>
        <dbReference type="ARBA" id="ARBA00000085"/>
    </source>
</evidence>
<protein>
    <recommendedName>
        <fullName evidence="2">histidine kinase</fullName>
        <ecNumber evidence="2">2.7.13.3</ecNumber>
    </recommendedName>
</protein>
<dbReference type="CDD" id="cd16917">
    <property type="entry name" value="HATPase_UhpB-NarQ-NarX-like"/>
    <property type="match status" value="1"/>
</dbReference>
<dbReference type="InterPro" id="IPR050482">
    <property type="entry name" value="Sensor_HK_TwoCompSys"/>
</dbReference>
<dbReference type="InterPro" id="IPR003594">
    <property type="entry name" value="HATPase_dom"/>
</dbReference>
<evidence type="ECO:0000256" key="5">
    <source>
        <dbReference type="ARBA" id="ARBA00022741"/>
    </source>
</evidence>
<proteinExistence type="predicted"/>
<dbReference type="GO" id="GO:0046983">
    <property type="term" value="F:protein dimerization activity"/>
    <property type="evidence" value="ECO:0007669"/>
    <property type="project" value="InterPro"/>
</dbReference>
<dbReference type="GO" id="GO:0016020">
    <property type="term" value="C:membrane"/>
    <property type="evidence" value="ECO:0007669"/>
    <property type="project" value="InterPro"/>
</dbReference>
<evidence type="ECO:0000256" key="10">
    <source>
        <dbReference type="SAM" id="MobiDB-lite"/>
    </source>
</evidence>
<comment type="catalytic activity">
    <reaction evidence="1">
        <text>ATP + protein L-histidine = ADP + protein N-phospho-L-histidine.</text>
        <dbReference type="EC" id="2.7.13.3"/>
    </reaction>
</comment>
<keyword evidence="11" id="KW-0472">Membrane</keyword>
<feature type="transmembrane region" description="Helical" evidence="11">
    <location>
        <begin position="95"/>
        <end position="115"/>
    </location>
</feature>
<dbReference type="GO" id="GO:0005524">
    <property type="term" value="F:ATP binding"/>
    <property type="evidence" value="ECO:0007669"/>
    <property type="project" value="UniProtKB-KW"/>
</dbReference>
<keyword evidence="6 14" id="KW-0418">Kinase</keyword>
<dbReference type="SUPFAM" id="SSF55874">
    <property type="entry name" value="ATPase domain of HSP90 chaperone/DNA topoisomerase II/histidine kinase"/>
    <property type="match status" value="1"/>
</dbReference>
<evidence type="ECO:0000256" key="11">
    <source>
        <dbReference type="SAM" id="Phobius"/>
    </source>
</evidence>
<keyword evidence="3" id="KW-0597">Phosphoprotein</keyword>
<feature type="transmembrane region" description="Helical" evidence="11">
    <location>
        <begin position="240"/>
        <end position="261"/>
    </location>
</feature>
<dbReference type="RefSeq" id="WP_106276458.1">
    <property type="nucleotide sequence ID" value="NZ_PVTG01000004.1"/>
</dbReference>
<dbReference type="Proteomes" id="UP000239210">
    <property type="component" value="Unassembled WGS sequence"/>
</dbReference>
<feature type="region of interest" description="Disordered" evidence="10">
    <location>
        <begin position="593"/>
        <end position="612"/>
    </location>
</feature>
<dbReference type="EC" id="2.7.13.3" evidence="2"/>
<feature type="domain" description="Histidine kinase/HSP90-like ATPase" evidence="12">
    <location>
        <begin position="503"/>
        <end position="586"/>
    </location>
</feature>
<keyword evidence="5" id="KW-0547">Nucleotide-binding</keyword>
<dbReference type="EMBL" id="PVTG01000004">
    <property type="protein sequence ID" value="PRY50230.1"/>
    <property type="molecule type" value="Genomic_DNA"/>
</dbReference>
<dbReference type="Pfam" id="PF02518">
    <property type="entry name" value="HATPase_c"/>
    <property type="match status" value="1"/>
</dbReference>
<evidence type="ECO:0000256" key="2">
    <source>
        <dbReference type="ARBA" id="ARBA00012438"/>
    </source>
</evidence>
<feature type="domain" description="Signal transduction histidine kinase subgroup 3 dimerisation and phosphoacceptor" evidence="13">
    <location>
        <begin position="399"/>
        <end position="464"/>
    </location>
</feature>
<comment type="caution">
    <text evidence="14">The sequence shown here is derived from an EMBL/GenBank/DDBJ whole genome shotgun (WGS) entry which is preliminary data.</text>
</comment>
<evidence type="ECO:0000259" key="13">
    <source>
        <dbReference type="Pfam" id="PF07730"/>
    </source>
</evidence>
<keyword evidence="9" id="KW-0175">Coiled coil</keyword>
<feature type="coiled-coil region" evidence="9">
    <location>
        <begin position="433"/>
        <end position="460"/>
    </location>
</feature>
<gene>
    <name evidence="14" type="ORF">LY71_104267</name>
</gene>
<keyword evidence="15" id="KW-1185">Reference proteome</keyword>